<sequence>MNNPMPIENNQDSLIDEVINDISNEASRIKNSTSVPFMEIEEPKPQSTPVVLITNEDTLQFQPEKPDDGFTLIPQRKRKDKKSKKDLANQKIETTRPAPYKKSRNGAQNLQI</sequence>
<keyword evidence="2" id="KW-1185">Reference proteome</keyword>
<evidence type="ECO:0000313" key="2">
    <source>
        <dbReference type="Proteomes" id="UP000789366"/>
    </source>
</evidence>
<proteinExistence type="predicted"/>
<protein>
    <submittedName>
        <fullName evidence="1">5117_t:CDS:1</fullName>
    </submittedName>
</protein>
<reference evidence="1" key="1">
    <citation type="submission" date="2021-06" db="EMBL/GenBank/DDBJ databases">
        <authorList>
            <person name="Kallberg Y."/>
            <person name="Tangrot J."/>
            <person name="Rosling A."/>
        </authorList>
    </citation>
    <scope>NUCLEOTIDE SEQUENCE</scope>
    <source>
        <strain evidence="1">28 12/20/2015</strain>
    </source>
</reference>
<accession>A0ACA9MYY3</accession>
<evidence type="ECO:0000313" key="1">
    <source>
        <dbReference type="EMBL" id="CAG8620912.1"/>
    </source>
</evidence>
<comment type="caution">
    <text evidence="1">The sequence shown here is derived from an EMBL/GenBank/DDBJ whole genome shotgun (WGS) entry which is preliminary data.</text>
</comment>
<gene>
    <name evidence="1" type="ORF">SPELUC_LOCUS7861</name>
</gene>
<name>A0ACA9MYY3_9GLOM</name>
<organism evidence="1 2">
    <name type="scientific">Cetraspora pellucida</name>
    <dbReference type="NCBI Taxonomy" id="1433469"/>
    <lineage>
        <taxon>Eukaryota</taxon>
        <taxon>Fungi</taxon>
        <taxon>Fungi incertae sedis</taxon>
        <taxon>Mucoromycota</taxon>
        <taxon>Glomeromycotina</taxon>
        <taxon>Glomeromycetes</taxon>
        <taxon>Diversisporales</taxon>
        <taxon>Gigasporaceae</taxon>
        <taxon>Cetraspora</taxon>
    </lineage>
</organism>
<dbReference type="EMBL" id="CAJVPW010010955">
    <property type="protein sequence ID" value="CAG8620912.1"/>
    <property type="molecule type" value="Genomic_DNA"/>
</dbReference>
<dbReference type="Proteomes" id="UP000789366">
    <property type="component" value="Unassembled WGS sequence"/>
</dbReference>